<dbReference type="PROSITE" id="PS51318">
    <property type="entry name" value="TAT"/>
    <property type="match status" value="1"/>
</dbReference>
<evidence type="ECO:0000313" key="6">
    <source>
        <dbReference type="Proteomes" id="UP000281726"/>
    </source>
</evidence>
<evidence type="ECO:0000256" key="4">
    <source>
        <dbReference type="SAM" id="SignalP"/>
    </source>
</evidence>
<name>A0A3A9ZMH5_9ACTN</name>
<dbReference type="InterPro" id="IPR006311">
    <property type="entry name" value="TAT_signal"/>
</dbReference>
<dbReference type="PANTHER" id="PTHR43649">
    <property type="entry name" value="ARABINOSE-BINDING PROTEIN-RELATED"/>
    <property type="match status" value="1"/>
</dbReference>
<evidence type="ECO:0000256" key="3">
    <source>
        <dbReference type="ARBA" id="ARBA00022729"/>
    </source>
</evidence>
<proteinExistence type="inferred from homology"/>
<accession>A0A3A9ZMH5</accession>
<dbReference type="SUPFAM" id="SSF53850">
    <property type="entry name" value="Periplasmic binding protein-like II"/>
    <property type="match status" value="1"/>
</dbReference>
<gene>
    <name evidence="5" type="ORF">D7223_11265</name>
</gene>
<dbReference type="CDD" id="cd13585">
    <property type="entry name" value="PBP2_TMBP_like"/>
    <property type="match status" value="1"/>
</dbReference>
<evidence type="ECO:0000256" key="2">
    <source>
        <dbReference type="ARBA" id="ARBA00022448"/>
    </source>
</evidence>
<organism evidence="5 6">
    <name type="scientific">Micromonospora endolithica</name>
    <dbReference type="NCBI Taxonomy" id="230091"/>
    <lineage>
        <taxon>Bacteria</taxon>
        <taxon>Bacillati</taxon>
        <taxon>Actinomycetota</taxon>
        <taxon>Actinomycetes</taxon>
        <taxon>Micromonosporales</taxon>
        <taxon>Micromonosporaceae</taxon>
        <taxon>Micromonospora</taxon>
    </lineage>
</organism>
<reference evidence="5 6" key="1">
    <citation type="journal article" date="2004" name="Syst. Appl. Microbiol.">
        <title>Cryptoendolithic actinomycetes from antarctic sandstone rock samples: Micromonospora endolithica sp. nov. and two isolates related to Micromonospora coerulea Jensen 1932.</title>
        <authorList>
            <person name="Hirsch P."/>
            <person name="Mevs U."/>
            <person name="Kroppenstedt R.M."/>
            <person name="Schumann P."/>
            <person name="Stackebrandt E."/>
        </authorList>
    </citation>
    <scope>NUCLEOTIDE SEQUENCE [LARGE SCALE GENOMIC DNA]</scope>
    <source>
        <strain evidence="5 6">JCM 12677</strain>
    </source>
</reference>
<dbReference type="Proteomes" id="UP000281726">
    <property type="component" value="Unassembled WGS sequence"/>
</dbReference>
<dbReference type="PANTHER" id="PTHR43649:SF34">
    <property type="entry name" value="ABC TRANSPORTER PERIPLASMIC-BINDING PROTEIN YCJN-RELATED"/>
    <property type="match status" value="1"/>
</dbReference>
<dbReference type="Pfam" id="PF01547">
    <property type="entry name" value="SBP_bac_1"/>
    <property type="match status" value="1"/>
</dbReference>
<dbReference type="PROSITE" id="PS51257">
    <property type="entry name" value="PROKAR_LIPOPROTEIN"/>
    <property type="match status" value="1"/>
</dbReference>
<dbReference type="InterPro" id="IPR050490">
    <property type="entry name" value="Bact_solute-bd_prot1"/>
</dbReference>
<evidence type="ECO:0000313" key="5">
    <source>
        <dbReference type="EMBL" id="RKN48556.1"/>
    </source>
</evidence>
<comment type="caution">
    <text evidence="5">The sequence shown here is derived from an EMBL/GenBank/DDBJ whole genome shotgun (WGS) entry which is preliminary data.</text>
</comment>
<evidence type="ECO:0000256" key="1">
    <source>
        <dbReference type="ARBA" id="ARBA00008520"/>
    </source>
</evidence>
<feature type="chain" id="PRO_5017370604" evidence="4">
    <location>
        <begin position="24"/>
        <end position="438"/>
    </location>
</feature>
<keyword evidence="2" id="KW-0813">Transport</keyword>
<feature type="signal peptide" evidence="4">
    <location>
        <begin position="1"/>
        <end position="23"/>
    </location>
</feature>
<dbReference type="AlphaFoldDB" id="A0A3A9ZMH5"/>
<keyword evidence="3 4" id="KW-0732">Signal</keyword>
<dbReference type="EMBL" id="RBAK01000003">
    <property type="protein sequence ID" value="RKN48556.1"/>
    <property type="molecule type" value="Genomic_DNA"/>
</dbReference>
<keyword evidence="6" id="KW-1185">Reference proteome</keyword>
<dbReference type="Gene3D" id="3.40.190.10">
    <property type="entry name" value="Periplasmic binding protein-like II"/>
    <property type="match status" value="2"/>
</dbReference>
<dbReference type="RefSeq" id="WP_120727878.1">
    <property type="nucleotide sequence ID" value="NZ_RBAK01000003.1"/>
</dbReference>
<sequence>MTLTRTVGLPRRGFLGLTAGAGAAALLGTAACGAGGTSTGGSGDAKTLTVACEGGGKIELQPIVDKFQQATGATVTLVELPYEGLFNRLTSELSNGKPSFDVCAVDAVWLPLFAGKLAGLDDLFTPEVKGDLFPALVQEAQSGGSFVGMPVWTNSEILFYRKDLFEDPKEKAAFQTKYGYPLAPPTTWQQFTDIAVFFTRPDQKLWGTDVKGAVETEWLAHVLQAGSPGVVLDDGGSVIVDNAQHLAALAFYADLNNKHKVAPAGAAQTDWNAAQNLFNQGQTAMTRFWAHAYRQIPADAKVAGKVGAAPMIGGTAGVAGIPGPWYLSAPKDGAKNDLAKQFIKAAYDDNALSIETTLGLAARKSAYQSFADKPGFESFGPLLTTLNASATRPRPASPHWQRIVDSVLVPTIQKALTPGADYAALLKAARTQIEGIIK</sequence>
<dbReference type="OrthoDB" id="9770625at2"/>
<comment type="similarity">
    <text evidence="1">Belongs to the bacterial solute-binding protein 1 family.</text>
</comment>
<protein>
    <submittedName>
        <fullName evidence="5">Sugar ABC transporter substrate-binding protein</fullName>
    </submittedName>
</protein>
<dbReference type="InterPro" id="IPR006059">
    <property type="entry name" value="SBP"/>
</dbReference>